<evidence type="ECO:0000313" key="8">
    <source>
        <dbReference type="Proteomes" id="UP000030748"/>
    </source>
</evidence>
<dbReference type="Proteomes" id="UP000030748">
    <property type="component" value="Unassembled WGS sequence"/>
</dbReference>
<keyword evidence="3 6" id="KW-0713">Self-incompatibility</keyword>
<proteinExistence type="inferred from homology"/>
<evidence type="ECO:0000256" key="1">
    <source>
        <dbReference type="ARBA" id="ARBA00004613"/>
    </source>
</evidence>
<dbReference type="EMBL" id="KI632289">
    <property type="protein sequence ID" value="EYU19726.1"/>
    <property type="molecule type" value="Genomic_DNA"/>
</dbReference>
<name>A0A022PVA5_ERYGU</name>
<dbReference type="InterPro" id="IPR010264">
    <property type="entry name" value="Self-incomp_S1"/>
</dbReference>
<sequence length="113" mass="13168">TVRNDIRDERINIHCYSSEDDLGVHWLSYGTNFTWHFHVNFWGTTKFYCDFNTTKHGFGNYGVYTPNLRREECSTHCLWSVQENGPTRRNLLLGFSPSPTLLPSFDDGEEADD</sequence>
<evidence type="ECO:0000256" key="3">
    <source>
        <dbReference type="ARBA" id="ARBA00022471"/>
    </source>
</evidence>
<protein>
    <recommendedName>
        <fullName evidence="6">S-protein homolog</fullName>
    </recommendedName>
</protein>
<feature type="non-terminal residue" evidence="7">
    <location>
        <position position="1"/>
    </location>
</feature>
<dbReference type="PANTHER" id="PTHR31232:SF42">
    <property type="entry name" value="S-PROTEIN HOMOLOG"/>
    <property type="match status" value="1"/>
</dbReference>
<evidence type="ECO:0000256" key="5">
    <source>
        <dbReference type="ARBA" id="ARBA00022729"/>
    </source>
</evidence>
<comment type="subcellular location">
    <subcellularLocation>
        <location evidence="1 6">Secreted</location>
    </subcellularLocation>
</comment>
<keyword evidence="4 6" id="KW-0964">Secreted</keyword>
<evidence type="ECO:0000256" key="6">
    <source>
        <dbReference type="RuleBase" id="RU367044"/>
    </source>
</evidence>
<organism evidence="7 8">
    <name type="scientific">Erythranthe guttata</name>
    <name type="common">Yellow monkey flower</name>
    <name type="synonym">Mimulus guttatus</name>
    <dbReference type="NCBI Taxonomy" id="4155"/>
    <lineage>
        <taxon>Eukaryota</taxon>
        <taxon>Viridiplantae</taxon>
        <taxon>Streptophyta</taxon>
        <taxon>Embryophyta</taxon>
        <taxon>Tracheophyta</taxon>
        <taxon>Spermatophyta</taxon>
        <taxon>Magnoliopsida</taxon>
        <taxon>eudicotyledons</taxon>
        <taxon>Gunneridae</taxon>
        <taxon>Pentapetalae</taxon>
        <taxon>asterids</taxon>
        <taxon>lamiids</taxon>
        <taxon>Lamiales</taxon>
        <taxon>Phrymaceae</taxon>
        <taxon>Erythranthe</taxon>
    </lineage>
</organism>
<dbReference type="AlphaFoldDB" id="A0A022PVA5"/>
<accession>A0A022PVA5</accession>
<keyword evidence="5" id="KW-0732">Signal</keyword>
<evidence type="ECO:0000256" key="4">
    <source>
        <dbReference type="ARBA" id="ARBA00022525"/>
    </source>
</evidence>
<gene>
    <name evidence="7" type="ORF">MIMGU_mgv1a026644mg</name>
</gene>
<dbReference type="GO" id="GO:0005576">
    <property type="term" value="C:extracellular region"/>
    <property type="evidence" value="ECO:0007669"/>
    <property type="project" value="UniProtKB-SubCell"/>
</dbReference>
<dbReference type="Pfam" id="PF05938">
    <property type="entry name" value="Self-incomp_S1"/>
    <property type="match status" value="1"/>
</dbReference>
<evidence type="ECO:0000256" key="2">
    <source>
        <dbReference type="ARBA" id="ARBA00005581"/>
    </source>
</evidence>
<keyword evidence="8" id="KW-1185">Reference proteome</keyword>
<comment type="similarity">
    <text evidence="2 6">Belongs to the plant self-incompatibility (S1) protein family.</text>
</comment>
<dbReference type="GO" id="GO:0060320">
    <property type="term" value="P:rejection of self pollen"/>
    <property type="evidence" value="ECO:0007669"/>
    <property type="project" value="UniProtKB-KW"/>
</dbReference>
<dbReference type="PANTHER" id="PTHR31232">
    <property type="match status" value="1"/>
</dbReference>
<reference evidence="7 8" key="1">
    <citation type="journal article" date="2013" name="Proc. Natl. Acad. Sci. U.S.A.">
        <title>Fine-scale variation in meiotic recombination in Mimulus inferred from population shotgun sequencing.</title>
        <authorList>
            <person name="Hellsten U."/>
            <person name="Wright K.M."/>
            <person name="Jenkins J."/>
            <person name="Shu S."/>
            <person name="Yuan Y."/>
            <person name="Wessler S.R."/>
            <person name="Schmutz J."/>
            <person name="Willis J.H."/>
            <person name="Rokhsar D.S."/>
        </authorList>
    </citation>
    <scope>NUCLEOTIDE SEQUENCE [LARGE SCALE GENOMIC DNA]</scope>
    <source>
        <strain evidence="8">cv. DUN x IM62</strain>
    </source>
</reference>
<evidence type="ECO:0000313" key="7">
    <source>
        <dbReference type="EMBL" id="EYU19726.1"/>
    </source>
</evidence>